<dbReference type="RefSeq" id="WP_163177484.1">
    <property type="nucleotide sequence ID" value="NZ_JAAIWM010000001.1"/>
</dbReference>
<dbReference type="InterPro" id="IPR037208">
    <property type="entry name" value="Spo0E-like_sf"/>
</dbReference>
<dbReference type="GO" id="GO:0043937">
    <property type="term" value="P:regulation of sporulation"/>
    <property type="evidence" value="ECO:0007669"/>
    <property type="project" value="InterPro"/>
</dbReference>
<accession>A0A6M0Q2V3</accession>
<dbReference type="InterPro" id="IPR036638">
    <property type="entry name" value="HLH_DNA-bd_sf"/>
</dbReference>
<evidence type="ECO:0000313" key="1">
    <source>
        <dbReference type="EMBL" id="NEY70666.1"/>
    </source>
</evidence>
<keyword evidence="2" id="KW-1185">Reference proteome</keyword>
<sequence length="53" mass="5907">MLELLIEEKRAEMIGLAMKLGFTAKETVACSQELDELIHRKLTSFPAMVLSGI</sequence>
<protein>
    <submittedName>
        <fullName evidence="1">Aspartyl-phosphate phosphatase Spo0E family protein</fullName>
    </submittedName>
</protein>
<dbReference type="SUPFAM" id="SSF140500">
    <property type="entry name" value="BAS1536-like"/>
    <property type="match status" value="1"/>
</dbReference>
<dbReference type="AlphaFoldDB" id="A0A6M0Q2V3"/>
<dbReference type="Proteomes" id="UP000481043">
    <property type="component" value="Unassembled WGS sequence"/>
</dbReference>
<comment type="caution">
    <text evidence="1">The sequence shown here is derived from an EMBL/GenBank/DDBJ whole genome shotgun (WGS) entry which is preliminary data.</text>
</comment>
<proteinExistence type="predicted"/>
<dbReference type="Gene3D" id="4.10.280.10">
    <property type="entry name" value="Helix-loop-helix DNA-binding domain"/>
    <property type="match status" value="1"/>
</dbReference>
<evidence type="ECO:0000313" key="2">
    <source>
        <dbReference type="Proteomes" id="UP000481043"/>
    </source>
</evidence>
<reference evidence="1 2" key="1">
    <citation type="submission" date="2020-02" db="EMBL/GenBank/DDBJ databases">
        <title>Bacillus aquiflavi sp. nov., isolated from yellow water of strong flavor Chinese baijiu in Yibin region of China.</title>
        <authorList>
            <person name="Xie J."/>
        </authorList>
    </citation>
    <scope>NUCLEOTIDE SEQUENCE [LARGE SCALE GENOMIC DNA]</scope>
    <source>
        <strain evidence="1 2">SA4</strain>
    </source>
</reference>
<gene>
    <name evidence="1" type="ORF">G4D63_02825</name>
</gene>
<dbReference type="Pfam" id="PF09388">
    <property type="entry name" value="SpoOE-like"/>
    <property type="match status" value="1"/>
</dbReference>
<dbReference type="InterPro" id="IPR018540">
    <property type="entry name" value="Spo0E-like"/>
</dbReference>
<dbReference type="EMBL" id="JAAIWM010000001">
    <property type="protein sequence ID" value="NEY70666.1"/>
    <property type="molecule type" value="Genomic_DNA"/>
</dbReference>
<organism evidence="1 2">
    <name type="scientific">Bacillus mesophilus</name>
    <dbReference type="NCBI Taxonomy" id="1808955"/>
    <lineage>
        <taxon>Bacteria</taxon>
        <taxon>Bacillati</taxon>
        <taxon>Bacillota</taxon>
        <taxon>Bacilli</taxon>
        <taxon>Bacillales</taxon>
        <taxon>Bacillaceae</taxon>
        <taxon>Bacillus</taxon>
    </lineage>
</organism>
<dbReference type="GO" id="GO:0046983">
    <property type="term" value="F:protein dimerization activity"/>
    <property type="evidence" value="ECO:0007669"/>
    <property type="project" value="InterPro"/>
</dbReference>
<name>A0A6M0Q2V3_9BACI</name>